<dbReference type="AlphaFoldDB" id="A0A4Q7WMJ9"/>
<proteinExistence type="predicted"/>
<feature type="domain" description="SMODS and SLOG-associating 2TM effector" evidence="3">
    <location>
        <begin position="7"/>
        <end position="152"/>
    </location>
</feature>
<reference evidence="4 5" key="1">
    <citation type="journal article" date="2015" name="Stand. Genomic Sci.">
        <title>Genomic Encyclopedia of Bacterial and Archaeal Type Strains, Phase III: the genomes of soil and plant-associated and newly described type strains.</title>
        <authorList>
            <person name="Whitman W.B."/>
            <person name="Woyke T."/>
            <person name="Klenk H.P."/>
            <person name="Zhou Y."/>
            <person name="Lilburn T.G."/>
            <person name="Beck B.J."/>
            <person name="De Vos P."/>
            <person name="Vandamme P."/>
            <person name="Eisen J.A."/>
            <person name="Garrity G."/>
            <person name="Hugenholtz P."/>
            <person name="Kyrpides N.C."/>
        </authorList>
    </citation>
    <scope>NUCLEOTIDE SEQUENCE [LARGE SCALE GENOMIC DNA]</scope>
    <source>
        <strain evidence="4 5">VKM Ac-2540</strain>
    </source>
</reference>
<dbReference type="Pfam" id="PF18181">
    <property type="entry name" value="SLATT_1"/>
    <property type="match status" value="1"/>
</dbReference>
<evidence type="ECO:0000256" key="1">
    <source>
        <dbReference type="SAM" id="Phobius"/>
    </source>
</evidence>
<name>A0A4Q7WMJ9_9ACTN</name>
<evidence type="ECO:0000259" key="2">
    <source>
        <dbReference type="Pfam" id="PF18181"/>
    </source>
</evidence>
<feature type="transmembrane region" description="Helical" evidence="1">
    <location>
        <begin position="180"/>
        <end position="197"/>
    </location>
</feature>
<dbReference type="Proteomes" id="UP000292027">
    <property type="component" value="Unassembled WGS sequence"/>
</dbReference>
<feature type="transmembrane region" description="Helical" evidence="1">
    <location>
        <begin position="203"/>
        <end position="225"/>
    </location>
</feature>
<evidence type="ECO:0000313" key="4">
    <source>
        <dbReference type="EMBL" id="RZU11344.1"/>
    </source>
</evidence>
<sequence length="283" mass="31244">MTDDDLPGLHDAGDRASLEGQRYFVVASGIKLGLAAVSAVISAFSGPRGLALAVAGLFLGVLCAEAWLWARKPERRWYDGRAFAESAKTMAWRFAVGAAPYPKADASAEDRYLADLHRLLDDGPKTDIYPSDKPPISTAMAQVRGLDLQDRRRVYLRDRIDVQLNWYRTRALISRKRSNQWRTALIAAEGLGVFFAFGRASDLIPIDAGGIIAAFVGAGAAWLGIRQHENLQRAYTYASQELSIARNALERCTSDTEWPQLVADSEEAISREHTMWRASRSSS</sequence>
<evidence type="ECO:0000259" key="3">
    <source>
        <dbReference type="Pfam" id="PF18184"/>
    </source>
</evidence>
<keyword evidence="1" id="KW-0812">Transmembrane</keyword>
<dbReference type="NCBIfam" id="NF033634">
    <property type="entry name" value="SLATT_1"/>
    <property type="match status" value="1"/>
</dbReference>
<dbReference type="EMBL" id="SHKR01000015">
    <property type="protein sequence ID" value="RZU11344.1"/>
    <property type="molecule type" value="Genomic_DNA"/>
</dbReference>
<feature type="transmembrane region" description="Helical" evidence="1">
    <location>
        <begin position="23"/>
        <end position="44"/>
    </location>
</feature>
<dbReference type="Pfam" id="PF18184">
    <property type="entry name" value="SLATT_3"/>
    <property type="match status" value="1"/>
</dbReference>
<keyword evidence="1" id="KW-1133">Transmembrane helix</keyword>
<feature type="transmembrane region" description="Helical" evidence="1">
    <location>
        <begin position="50"/>
        <end position="70"/>
    </location>
</feature>
<accession>A0A4Q7WMJ9</accession>
<feature type="domain" description="SMODS and SLOG-associating 2TM effector" evidence="2">
    <location>
        <begin position="155"/>
        <end position="276"/>
    </location>
</feature>
<organism evidence="4 5">
    <name type="scientific">Kribbella rubisoli</name>
    <dbReference type="NCBI Taxonomy" id="3075929"/>
    <lineage>
        <taxon>Bacteria</taxon>
        <taxon>Bacillati</taxon>
        <taxon>Actinomycetota</taxon>
        <taxon>Actinomycetes</taxon>
        <taxon>Propionibacteriales</taxon>
        <taxon>Kribbellaceae</taxon>
        <taxon>Kribbella</taxon>
    </lineage>
</organism>
<dbReference type="NCBIfam" id="NF033610">
    <property type="entry name" value="SLATT_3"/>
    <property type="match status" value="1"/>
</dbReference>
<comment type="caution">
    <text evidence="4">The sequence shown here is derived from an EMBL/GenBank/DDBJ whole genome shotgun (WGS) entry which is preliminary data.</text>
</comment>
<dbReference type="InterPro" id="IPR041116">
    <property type="entry name" value="SLATT_3"/>
</dbReference>
<keyword evidence="5" id="KW-1185">Reference proteome</keyword>
<keyword evidence="1" id="KW-0472">Membrane</keyword>
<dbReference type="InterPro" id="IPR040884">
    <property type="entry name" value="SLATT_1"/>
</dbReference>
<protein>
    <submittedName>
        <fullName evidence="4">Uncharacterized protein DUF4231</fullName>
    </submittedName>
</protein>
<evidence type="ECO:0000313" key="5">
    <source>
        <dbReference type="Proteomes" id="UP000292027"/>
    </source>
</evidence>
<gene>
    <name evidence="4" type="ORF">EV645_6510</name>
</gene>